<evidence type="ECO:0000259" key="2">
    <source>
        <dbReference type="Pfam" id="PF00775"/>
    </source>
</evidence>
<dbReference type="GO" id="GO:0016702">
    <property type="term" value="F:oxidoreductase activity, acting on single donors with incorporation of molecular oxygen, incorporation of two atoms of oxygen"/>
    <property type="evidence" value="ECO:0007669"/>
    <property type="project" value="InterPro"/>
</dbReference>
<dbReference type="EMBL" id="BMED01000001">
    <property type="protein sequence ID" value="GGC62544.1"/>
    <property type="molecule type" value="Genomic_DNA"/>
</dbReference>
<dbReference type="Pfam" id="PF00775">
    <property type="entry name" value="Dioxygenase_C"/>
    <property type="match status" value="1"/>
</dbReference>
<name>A0A916U6L5_9BURK</name>
<gene>
    <name evidence="3" type="ORF">GCM10011396_06850</name>
</gene>
<feature type="compositionally biased region" description="Pro residues" evidence="1">
    <location>
        <begin position="239"/>
        <end position="252"/>
    </location>
</feature>
<protein>
    <submittedName>
        <fullName evidence="3">Twin-arginine translocation pathway signal protein</fullName>
    </submittedName>
</protein>
<organism evidence="3 4">
    <name type="scientific">Undibacterium terreum</name>
    <dbReference type="NCBI Taxonomy" id="1224302"/>
    <lineage>
        <taxon>Bacteria</taxon>
        <taxon>Pseudomonadati</taxon>
        <taxon>Pseudomonadota</taxon>
        <taxon>Betaproteobacteria</taxon>
        <taxon>Burkholderiales</taxon>
        <taxon>Oxalobacteraceae</taxon>
        <taxon>Undibacterium</taxon>
    </lineage>
</organism>
<dbReference type="InterPro" id="IPR000627">
    <property type="entry name" value="Intradiol_dOase_C"/>
</dbReference>
<dbReference type="PANTHER" id="PTHR34315:SF1">
    <property type="entry name" value="INTRADIOL RING-CLEAVAGE DIOXYGENASES DOMAIN-CONTAINING PROTEIN-RELATED"/>
    <property type="match status" value="1"/>
</dbReference>
<accession>A0A916U6L5</accession>
<dbReference type="PROSITE" id="PS51318">
    <property type="entry name" value="TAT"/>
    <property type="match status" value="1"/>
</dbReference>
<reference evidence="3" key="2">
    <citation type="submission" date="2020-09" db="EMBL/GenBank/DDBJ databases">
        <authorList>
            <person name="Sun Q."/>
            <person name="Zhou Y."/>
        </authorList>
    </citation>
    <scope>NUCLEOTIDE SEQUENCE</scope>
    <source>
        <strain evidence="3">CGMCC 1.10998</strain>
    </source>
</reference>
<evidence type="ECO:0000256" key="1">
    <source>
        <dbReference type="SAM" id="MobiDB-lite"/>
    </source>
</evidence>
<comment type="caution">
    <text evidence="3">The sequence shown here is derived from an EMBL/GenBank/DDBJ whole genome shotgun (WGS) entry which is preliminary data.</text>
</comment>
<dbReference type="SUPFAM" id="SSF49482">
    <property type="entry name" value="Aromatic compound dioxygenase"/>
    <property type="match status" value="1"/>
</dbReference>
<dbReference type="Gene3D" id="2.60.130.10">
    <property type="entry name" value="Aromatic compound dioxygenase"/>
    <property type="match status" value="1"/>
</dbReference>
<dbReference type="CDD" id="cd03457">
    <property type="entry name" value="intradiol_dioxygenase_like"/>
    <property type="match status" value="1"/>
</dbReference>
<proteinExistence type="predicted"/>
<dbReference type="AlphaFoldDB" id="A0A916U6L5"/>
<dbReference type="Proteomes" id="UP000637423">
    <property type="component" value="Unassembled WGS sequence"/>
</dbReference>
<dbReference type="RefSeq" id="WP_229750895.1">
    <property type="nucleotide sequence ID" value="NZ_BMED01000001.1"/>
</dbReference>
<feature type="region of interest" description="Disordered" evidence="1">
    <location>
        <begin position="237"/>
        <end position="302"/>
    </location>
</feature>
<dbReference type="InterPro" id="IPR006311">
    <property type="entry name" value="TAT_signal"/>
</dbReference>
<evidence type="ECO:0000313" key="4">
    <source>
        <dbReference type="Proteomes" id="UP000637423"/>
    </source>
</evidence>
<reference evidence="3" key="1">
    <citation type="journal article" date="2014" name="Int. J. Syst. Evol. Microbiol.">
        <title>Complete genome sequence of Corynebacterium casei LMG S-19264T (=DSM 44701T), isolated from a smear-ripened cheese.</title>
        <authorList>
            <consortium name="US DOE Joint Genome Institute (JGI-PGF)"/>
            <person name="Walter F."/>
            <person name="Albersmeier A."/>
            <person name="Kalinowski J."/>
            <person name="Ruckert C."/>
        </authorList>
    </citation>
    <scope>NUCLEOTIDE SEQUENCE</scope>
    <source>
        <strain evidence="3">CGMCC 1.10998</strain>
    </source>
</reference>
<dbReference type="PANTHER" id="PTHR34315">
    <property type="match status" value="1"/>
</dbReference>
<feature type="domain" description="Intradiol ring-cleavage dioxygenases" evidence="2">
    <location>
        <begin position="52"/>
        <end position="173"/>
    </location>
</feature>
<dbReference type="GO" id="GO:0008199">
    <property type="term" value="F:ferric iron binding"/>
    <property type="evidence" value="ECO:0007669"/>
    <property type="project" value="InterPro"/>
</dbReference>
<keyword evidence="4" id="KW-1185">Reference proteome</keyword>
<dbReference type="InterPro" id="IPR015889">
    <property type="entry name" value="Intradiol_dOase_core"/>
</dbReference>
<sequence length="302" mass="31844">MNDNKNIQASRRRVLVSGIAGAGVAVLSAAEARAVGKGAPAALPLTAQTTEGPYYFDARQVRADITEGLHGVPLEIRLTVLDQAGIPLKGMRVDVWHCNAEGVYSGYAGQGDGRSVSTKGATFLRGSLATDVQGIAAFRSIYPGWYEGRTTHIHFKVMSADGSRTMLTTQFFLPDALSEFLYTRLPDYQRSRVRETLNSNDGIALMAGSSVIGAVREGAGKYVASLSAVVDKAANPVIDRPPAPGEGPPPGMPHDFAGRPPSPPPGGPMGAKGEMKMRGPHPHGFATEEERIAALVPGNVKS</sequence>
<evidence type="ECO:0000313" key="3">
    <source>
        <dbReference type="EMBL" id="GGC62544.1"/>
    </source>
</evidence>